<gene>
    <name evidence="2" type="ORF">EW145_g6564</name>
</gene>
<organism evidence="2 3">
    <name type="scientific">Phellinidium pouzarii</name>
    <dbReference type="NCBI Taxonomy" id="167371"/>
    <lineage>
        <taxon>Eukaryota</taxon>
        <taxon>Fungi</taxon>
        <taxon>Dikarya</taxon>
        <taxon>Basidiomycota</taxon>
        <taxon>Agaricomycotina</taxon>
        <taxon>Agaricomycetes</taxon>
        <taxon>Hymenochaetales</taxon>
        <taxon>Hymenochaetaceae</taxon>
        <taxon>Phellinidium</taxon>
    </lineage>
</organism>
<sequence length="314" mass="34808">MRAPSMRRRKTAPLPTLITNKLLKVKDEADDTIYDHLKDLGRRQNVEIDEIKQFSIALRHESSSDASTNADEEQPQSSRADQGMNNKGKGKQPASDLVHPDEDVTSSISTGPLPSQTKEEQPVATKPPALRRSTRRAAAVTREKMRGGSHWSCTSERQRKVTSRRETSTPRKALARKNTQKEVKPPKAPRKNSAEEGEKKRARDDIEDEDEPAPADKEPEEKRAKLLATATTEDINSAENAVATSSRVRAEDLPELASDEEENFELAIAAPSVAEPPVAPEPTVLTLPTEPAPAPARPLRWPCQLSLRQYSLHM</sequence>
<dbReference type="AlphaFoldDB" id="A0A4S4KWQ9"/>
<keyword evidence="3" id="KW-1185">Reference proteome</keyword>
<evidence type="ECO:0000313" key="2">
    <source>
        <dbReference type="EMBL" id="THH03057.1"/>
    </source>
</evidence>
<feature type="compositionally biased region" description="Polar residues" evidence="1">
    <location>
        <begin position="229"/>
        <end position="247"/>
    </location>
</feature>
<comment type="caution">
    <text evidence="2">The sequence shown here is derived from an EMBL/GenBank/DDBJ whole genome shotgun (WGS) entry which is preliminary data.</text>
</comment>
<evidence type="ECO:0000256" key="1">
    <source>
        <dbReference type="SAM" id="MobiDB-lite"/>
    </source>
</evidence>
<reference evidence="2 3" key="1">
    <citation type="submission" date="2019-02" db="EMBL/GenBank/DDBJ databases">
        <title>Genome sequencing of the rare red list fungi Phellinidium pouzarii.</title>
        <authorList>
            <person name="Buettner E."/>
            <person name="Kellner H."/>
        </authorList>
    </citation>
    <scope>NUCLEOTIDE SEQUENCE [LARGE SCALE GENOMIC DNA]</scope>
    <source>
        <strain evidence="2 3">DSM 108285</strain>
    </source>
</reference>
<feature type="compositionally biased region" description="Basic and acidic residues" evidence="1">
    <location>
        <begin position="192"/>
        <end position="204"/>
    </location>
</feature>
<feature type="compositionally biased region" description="Polar residues" evidence="1">
    <location>
        <begin position="64"/>
        <end position="85"/>
    </location>
</feature>
<dbReference type="Proteomes" id="UP000308199">
    <property type="component" value="Unassembled WGS sequence"/>
</dbReference>
<dbReference type="EMBL" id="SGPK01000508">
    <property type="protein sequence ID" value="THH03057.1"/>
    <property type="molecule type" value="Genomic_DNA"/>
</dbReference>
<protein>
    <submittedName>
        <fullName evidence="2">Uncharacterized protein</fullName>
    </submittedName>
</protein>
<accession>A0A4S4KWQ9</accession>
<proteinExistence type="predicted"/>
<evidence type="ECO:0000313" key="3">
    <source>
        <dbReference type="Proteomes" id="UP000308199"/>
    </source>
</evidence>
<feature type="compositionally biased region" description="Basic and acidic residues" evidence="1">
    <location>
        <begin position="214"/>
        <end position="224"/>
    </location>
</feature>
<feature type="region of interest" description="Disordered" evidence="1">
    <location>
        <begin position="59"/>
        <end position="251"/>
    </location>
</feature>
<feature type="region of interest" description="Disordered" evidence="1">
    <location>
        <begin position="270"/>
        <end position="298"/>
    </location>
</feature>
<feature type="compositionally biased region" description="Low complexity" evidence="1">
    <location>
        <begin position="270"/>
        <end position="289"/>
    </location>
</feature>
<feature type="compositionally biased region" description="Polar residues" evidence="1">
    <location>
        <begin position="105"/>
        <end position="116"/>
    </location>
</feature>
<feature type="compositionally biased region" description="Basic and acidic residues" evidence="1">
    <location>
        <begin position="156"/>
        <end position="169"/>
    </location>
</feature>
<name>A0A4S4KWQ9_9AGAM</name>